<organism evidence="1">
    <name type="scientific">Rhizophora mucronata</name>
    <name type="common">Asiatic mangrove</name>
    <dbReference type="NCBI Taxonomy" id="61149"/>
    <lineage>
        <taxon>Eukaryota</taxon>
        <taxon>Viridiplantae</taxon>
        <taxon>Streptophyta</taxon>
        <taxon>Embryophyta</taxon>
        <taxon>Tracheophyta</taxon>
        <taxon>Spermatophyta</taxon>
        <taxon>Magnoliopsida</taxon>
        <taxon>eudicotyledons</taxon>
        <taxon>Gunneridae</taxon>
        <taxon>Pentapetalae</taxon>
        <taxon>rosids</taxon>
        <taxon>fabids</taxon>
        <taxon>Malpighiales</taxon>
        <taxon>Rhizophoraceae</taxon>
        <taxon>Rhizophora</taxon>
    </lineage>
</organism>
<reference evidence="1" key="1">
    <citation type="submission" date="2018-02" db="EMBL/GenBank/DDBJ databases">
        <title>Rhizophora mucronata_Transcriptome.</title>
        <authorList>
            <person name="Meera S.P."/>
            <person name="Sreeshan A."/>
            <person name="Augustine A."/>
        </authorList>
    </citation>
    <scope>NUCLEOTIDE SEQUENCE</scope>
    <source>
        <tissue evidence="1">Leaf</tissue>
    </source>
</reference>
<proteinExistence type="predicted"/>
<name>A0A2P2KVI6_RHIMU</name>
<accession>A0A2P2KVI6</accession>
<evidence type="ECO:0000313" key="1">
    <source>
        <dbReference type="EMBL" id="MBX09722.1"/>
    </source>
</evidence>
<dbReference type="AlphaFoldDB" id="A0A2P2KVI6"/>
<protein>
    <submittedName>
        <fullName evidence="1">Uncharacterized protein</fullName>
    </submittedName>
</protein>
<dbReference type="EMBL" id="GGEC01029238">
    <property type="protein sequence ID" value="MBX09722.1"/>
    <property type="molecule type" value="Transcribed_RNA"/>
</dbReference>
<sequence length="102" mass="11328">MKKGEVPAIRALGSLFKLTEVYIWEDGSTETREVSLSPKAIKSSEDNGHFVSSIPASTASRFYTCFLIVVPLNLDLFSPGLVDKFGLTSCIVFFFLFFKLPL</sequence>